<organism evidence="3 4">
    <name type="scientific">Candidatus Viridilinea mediisalina</name>
    <dbReference type="NCBI Taxonomy" id="2024553"/>
    <lineage>
        <taxon>Bacteria</taxon>
        <taxon>Bacillati</taxon>
        <taxon>Chloroflexota</taxon>
        <taxon>Chloroflexia</taxon>
        <taxon>Chloroflexales</taxon>
        <taxon>Chloroflexineae</taxon>
        <taxon>Oscillochloridaceae</taxon>
        <taxon>Candidatus Viridilinea</taxon>
    </lineage>
</organism>
<dbReference type="InterPro" id="IPR000253">
    <property type="entry name" value="FHA_dom"/>
</dbReference>
<dbReference type="Pfam" id="PF00498">
    <property type="entry name" value="FHA"/>
    <property type="match status" value="1"/>
</dbReference>
<evidence type="ECO:0000313" key="4">
    <source>
        <dbReference type="Proteomes" id="UP000220527"/>
    </source>
</evidence>
<dbReference type="GO" id="GO:0006355">
    <property type="term" value="P:regulation of DNA-templated transcription"/>
    <property type="evidence" value="ECO:0007669"/>
    <property type="project" value="InterPro"/>
</dbReference>
<dbReference type="Gene3D" id="1.10.10.10">
    <property type="entry name" value="Winged helix-like DNA-binding domain superfamily/Winged helix DNA-binding domain"/>
    <property type="match status" value="1"/>
</dbReference>
<dbReference type="InterPro" id="IPR036388">
    <property type="entry name" value="WH-like_DNA-bd_sf"/>
</dbReference>
<dbReference type="Proteomes" id="UP000220527">
    <property type="component" value="Unassembled WGS sequence"/>
</dbReference>
<evidence type="ECO:0000259" key="2">
    <source>
        <dbReference type="PROSITE" id="PS50006"/>
    </source>
</evidence>
<dbReference type="PROSITE" id="PS50006">
    <property type="entry name" value="FHA_DOMAIN"/>
    <property type="match status" value="1"/>
</dbReference>
<keyword evidence="1" id="KW-0238">DNA-binding</keyword>
<dbReference type="AlphaFoldDB" id="A0A2A6RKJ4"/>
<keyword evidence="4" id="KW-1185">Reference proteome</keyword>
<name>A0A2A6RKJ4_9CHLR</name>
<evidence type="ECO:0000256" key="1">
    <source>
        <dbReference type="ARBA" id="ARBA00023125"/>
    </source>
</evidence>
<dbReference type="SMART" id="SM00862">
    <property type="entry name" value="Trans_reg_C"/>
    <property type="match status" value="1"/>
</dbReference>
<proteinExistence type="predicted"/>
<reference evidence="4" key="1">
    <citation type="submission" date="2017-08" db="EMBL/GenBank/DDBJ databases">
        <authorList>
            <person name="Grouzdev D.S."/>
            <person name="Gaisin V.A."/>
            <person name="Rysina M.S."/>
            <person name="Gorlenko V.M."/>
        </authorList>
    </citation>
    <scope>NUCLEOTIDE SEQUENCE [LARGE SCALE GENOMIC DNA]</scope>
    <source>
        <strain evidence="4">Kir15-3F</strain>
    </source>
</reference>
<comment type="caution">
    <text evidence="3">The sequence shown here is derived from an EMBL/GenBank/DDBJ whole genome shotgun (WGS) entry which is preliminary data.</text>
</comment>
<accession>A0A2A6RKJ4</accession>
<gene>
    <name evidence="3" type="ORF">CJ255_08275</name>
</gene>
<dbReference type="OrthoDB" id="164462at2"/>
<dbReference type="CDD" id="cd00060">
    <property type="entry name" value="FHA"/>
    <property type="match status" value="1"/>
</dbReference>
<dbReference type="GO" id="GO:0003677">
    <property type="term" value="F:DNA binding"/>
    <property type="evidence" value="ECO:0007669"/>
    <property type="project" value="UniProtKB-KW"/>
</dbReference>
<evidence type="ECO:0000313" key="3">
    <source>
        <dbReference type="EMBL" id="PDW03552.1"/>
    </source>
</evidence>
<protein>
    <recommendedName>
        <fullName evidence="2">FHA domain-containing protein</fullName>
    </recommendedName>
</protein>
<dbReference type="EMBL" id="NQWI01000027">
    <property type="protein sequence ID" value="PDW03552.1"/>
    <property type="molecule type" value="Genomic_DNA"/>
</dbReference>
<dbReference type="SUPFAM" id="SSF49879">
    <property type="entry name" value="SMAD/FHA domain"/>
    <property type="match status" value="1"/>
</dbReference>
<sequence>MTKDGESLTPYLVALDAHPIQPASYILSHDPCLIGRGSCCAVRVQRDGVSRQHAIISRCLDVYQIADQQSSFGTFLNGERLAPLTSYRLSGNALIGLGSPVPLLRFCDPDPTGPPHSLPPMPAVPLSEDISRQCFILHGATLDLPFSAYLLLSYLYKHRDAICRTADCVRAVWEIDTQSADELVDRLYRLISELRVALEAHQALLHPNQRIRIVSHRRRGYTLVVPDPESGDA</sequence>
<dbReference type="SMART" id="SM00240">
    <property type="entry name" value="FHA"/>
    <property type="match status" value="1"/>
</dbReference>
<dbReference type="InterPro" id="IPR016032">
    <property type="entry name" value="Sig_transdc_resp-reg_C-effctor"/>
</dbReference>
<dbReference type="InterPro" id="IPR008984">
    <property type="entry name" value="SMAD_FHA_dom_sf"/>
</dbReference>
<dbReference type="GO" id="GO:0000160">
    <property type="term" value="P:phosphorelay signal transduction system"/>
    <property type="evidence" value="ECO:0007669"/>
    <property type="project" value="InterPro"/>
</dbReference>
<dbReference type="RefSeq" id="WP_097643614.1">
    <property type="nucleotide sequence ID" value="NZ_NQWI01000027.1"/>
</dbReference>
<feature type="domain" description="FHA" evidence="2">
    <location>
        <begin position="32"/>
        <end position="81"/>
    </location>
</feature>
<dbReference type="SUPFAM" id="SSF46894">
    <property type="entry name" value="C-terminal effector domain of the bipartite response regulators"/>
    <property type="match status" value="1"/>
</dbReference>
<dbReference type="Gene3D" id="2.60.200.20">
    <property type="match status" value="1"/>
</dbReference>
<dbReference type="InterPro" id="IPR001867">
    <property type="entry name" value="OmpR/PhoB-type_DNA-bd"/>
</dbReference>